<dbReference type="PANTHER" id="PTHR43884">
    <property type="entry name" value="ACYL-COA DEHYDROGENASE"/>
    <property type="match status" value="1"/>
</dbReference>
<proteinExistence type="inferred from homology"/>
<keyword evidence="2" id="KW-0285">Flavoprotein</keyword>
<dbReference type="InterPro" id="IPR009100">
    <property type="entry name" value="AcylCoA_DH/oxidase_NM_dom_sf"/>
</dbReference>
<dbReference type="Gene3D" id="1.20.140.10">
    <property type="entry name" value="Butyryl-CoA Dehydrogenase, subunit A, domain 3"/>
    <property type="match status" value="1"/>
</dbReference>
<dbReference type="Gene3D" id="2.40.110.10">
    <property type="entry name" value="Butyryl-CoA Dehydrogenase, subunit A, domain 2"/>
    <property type="match status" value="1"/>
</dbReference>
<evidence type="ECO:0000256" key="1">
    <source>
        <dbReference type="ARBA" id="ARBA00009347"/>
    </source>
</evidence>
<sequence length="537" mass="58016">MPIDFHLSPPEEGIRQAAAGFSAGPLKDAKQTYMQYQHHHERFQSTRPIYHQAVAGGLIKGLIPPHLGGTGGSLVEAVLLVEEMGGEPLASMVFSEPGGVANWLEKGAPGLSTTATPEGDEWVLNGEKIWATNSAGWDFEGADLQCVVCRTMNPSSDEPTDAIMILLVTMVDIKRNSPGAFKVLRHVSTAGHTACSGPHIKYTNLRVPARNVLCPPGTGAAVVSGAFDCTAVLVGAMSVGVMRAAFDAALAFAKGDKRRGAADLLTRQAVADLLSSVKMQAEACRALTWKAANCLENGPGDYNARHELALAAKIYCSDACTKAVTEAINVVGIELPYFKPGSRFRELAINVNALFCANAALDIFQDAVIYVLPMRMLYHIQVPRRQKIALIGVFNNTPDPSYNNYGGTVWSAIECNIGVVCASLPIFKALIDRFFPSLMGYKRSPLRITPPQGSATGKRGYMRRIDQSEFELEHGTGWKDSYTGNYDSENNNNCSTTVEAKPNIQENRSEEHLRGAEANKPKNGGIWTSTCMVVSHE</sequence>
<evidence type="ECO:0000313" key="6">
    <source>
        <dbReference type="EMBL" id="CAF9933052.1"/>
    </source>
</evidence>
<dbReference type="InterPro" id="IPR036250">
    <property type="entry name" value="AcylCo_DH-like_C"/>
</dbReference>
<keyword evidence="7" id="KW-1185">Reference proteome</keyword>
<feature type="domain" description="Rhodopsin" evidence="5">
    <location>
        <begin position="348"/>
        <end position="394"/>
    </location>
</feature>
<gene>
    <name evidence="6" type="ORF">ALECFALPRED_005465</name>
</gene>
<dbReference type="EMBL" id="CAJPDR010000347">
    <property type="protein sequence ID" value="CAF9933052.1"/>
    <property type="molecule type" value="Genomic_DNA"/>
</dbReference>
<comment type="caution">
    <text evidence="6">The sequence shown here is derived from an EMBL/GenBank/DDBJ whole genome shotgun (WGS) entry which is preliminary data.</text>
</comment>
<reference evidence="6" key="1">
    <citation type="submission" date="2021-03" db="EMBL/GenBank/DDBJ databases">
        <authorList>
            <person name="Tagirdzhanova G."/>
        </authorList>
    </citation>
    <scope>NUCLEOTIDE SEQUENCE</scope>
</reference>
<dbReference type="PANTHER" id="PTHR43884:SF12">
    <property type="entry name" value="ISOVALERYL-COA DEHYDROGENASE, MITOCHONDRIAL-RELATED"/>
    <property type="match status" value="1"/>
</dbReference>
<feature type="domain" description="Acyl-CoA dehydrogenase/oxidase C-terminal" evidence="4">
    <location>
        <begin position="217"/>
        <end position="332"/>
    </location>
</feature>
<dbReference type="CDD" id="cd00567">
    <property type="entry name" value="ACAD"/>
    <property type="match status" value="1"/>
</dbReference>
<dbReference type="GO" id="GO:0003995">
    <property type="term" value="F:acyl-CoA dehydrogenase activity"/>
    <property type="evidence" value="ECO:0007669"/>
    <property type="project" value="TreeGrafter"/>
</dbReference>
<accession>A0A8H3IM47</accession>
<dbReference type="SUPFAM" id="SSF56645">
    <property type="entry name" value="Acyl-CoA dehydrogenase NM domain-like"/>
    <property type="match status" value="1"/>
</dbReference>
<protein>
    <recommendedName>
        <fullName evidence="8">Acyl-CoA dehydrogenase</fullName>
    </recommendedName>
</protein>
<dbReference type="SUPFAM" id="SSF47203">
    <property type="entry name" value="Acyl-CoA dehydrogenase C-terminal domain-like"/>
    <property type="match status" value="1"/>
</dbReference>
<dbReference type="Pfam" id="PF20684">
    <property type="entry name" value="Fung_rhodopsin"/>
    <property type="match status" value="2"/>
</dbReference>
<evidence type="ECO:0000313" key="7">
    <source>
        <dbReference type="Proteomes" id="UP000664203"/>
    </source>
</evidence>
<organism evidence="6 7">
    <name type="scientific">Alectoria fallacina</name>
    <dbReference type="NCBI Taxonomy" id="1903189"/>
    <lineage>
        <taxon>Eukaryota</taxon>
        <taxon>Fungi</taxon>
        <taxon>Dikarya</taxon>
        <taxon>Ascomycota</taxon>
        <taxon>Pezizomycotina</taxon>
        <taxon>Lecanoromycetes</taxon>
        <taxon>OSLEUM clade</taxon>
        <taxon>Lecanoromycetidae</taxon>
        <taxon>Lecanorales</taxon>
        <taxon>Lecanorineae</taxon>
        <taxon>Parmeliaceae</taxon>
        <taxon>Alectoria</taxon>
    </lineage>
</organism>
<keyword evidence="3" id="KW-0274">FAD</keyword>
<feature type="domain" description="Rhodopsin" evidence="5">
    <location>
        <begin position="395"/>
        <end position="432"/>
    </location>
</feature>
<evidence type="ECO:0000256" key="3">
    <source>
        <dbReference type="ARBA" id="ARBA00022827"/>
    </source>
</evidence>
<evidence type="ECO:0000256" key="2">
    <source>
        <dbReference type="ARBA" id="ARBA00022630"/>
    </source>
</evidence>
<dbReference type="Pfam" id="PF00441">
    <property type="entry name" value="Acyl-CoA_dh_1"/>
    <property type="match status" value="1"/>
</dbReference>
<evidence type="ECO:0000259" key="5">
    <source>
        <dbReference type="Pfam" id="PF20684"/>
    </source>
</evidence>
<dbReference type="InterPro" id="IPR009075">
    <property type="entry name" value="AcylCo_DH/oxidase_C"/>
</dbReference>
<evidence type="ECO:0000259" key="4">
    <source>
        <dbReference type="Pfam" id="PF00441"/>
    </source>
</evidence>
<dbReference type="GO" id="GO:0046359">
    <property type="term" value="P:butyrate catabolic process"/>
    <property type="evidence" value="ECO:0007669"/>
    <property type="project" value="TreeGrafter"/>
</dbReference>
<comment type="similarity">
    <text evidence="1">Belongs to the acyl-CoA dehydrogenase family.</text>
</comment>
<dbReference type="InterPro" id="IPR049326">
    <property type="entry name" value="Rhodopsin_dom_fungi"/>
</dbReference>
<name>A0A8H3IM47_9LECA</name>
<dbReference type="Proteomes" id="UP000664203">
    <property type="component" value="Unassembled WGS sequence"/>
</dbReference>
<dbReference type="AlphaFoldDB" id="A0A8H3IM47"/>
<dbReference type="GO" id="GO:0033539">
    <property type="term" value="P:fatty acid beta-oxidation using acyl-CoA dehydrogenase"/>
    <property type="evidence" value="ECO:0007669"/>
    <property type="project" value="TreeGrafter"/>
</dbReference>
<dbReference type="OrthoDB" id="10016597at2759"/>
<evidence type="ECO:0008006" key="8">
    <source>
        <dbReference type="Google" id="ProtNLM"/>
    </source>
</evidence>
<dbReference type="InterPro" id="IPR046373">
    <property type="entry name" value="Acyl-CoA_Oxase/DH_mid-dom_sf"/>
</dbReference>